<dbReference type="Proteomes" id="UP001066276">
    <property type="component" value="Chromosome 4_2"/>
</dbReference>
<protein>
    <submittedName>
        <fullName evidence="1">Uncharacterized protein</fullName>
    </submittedName>
</protein>
<evidence type="ECO:0000313" key="2">
    <source>
        <dbReference type="Proteomes" id="UP001066276"/>
    </source>
</evidence>
<proteinExistence type="predicted"/>
<reference evidence="1" key="1">
    <citation type="journal article" date="2022" name="bioRxiv">
        <title>Sequencing and chromosome-scale assembly of the giantPleurodeles waltlgenome.</title>
        <authorList>
            <person name="Brown T."/>
            <person name="Elewa A."/>
            <person name="Iarovenko S."/>
            <person name="Subramanian E."/>
            <person name="Araus A.J."/>
            <person name="Petzold A."/>
            <person name="Susuki M."/>
            <person name="Suzuki K.-i.T."/>
            <person name="Hayashi T."/>
            <person name="Toyoda A."/>
            <person name="Oliveira C."/>
            <person name="Osipova E."/>
            <person name="Leigh N.D."/>
            <person name="Simon A."/>
            <person name="Yun M.H."/>
        </authorList>
    </citation>
    <scope>NUCLEOTIDE SEQUENCE</scope>
    <source>
        <strain evidence="1">20211129_DDA</strain>
        <tissue evidence="1">Liver</tissue>
    </source>
</reference>
<keyword evidence="2" id="KW-1185">Reference proteome</keyword>
<gene>
    <name evidence="1" type="ORF">NDU88_005317</name>
</gene>
<sequence>MLGQITVEQSDSDSKTLGECDDDLNMQYLDAARQVRRTSGLLVSHGHQKIKQRRHQRLQYLPSSSSSAVSVVEVYGKEKGWHDLQLSIHVCFGMLCEPPGTILASYQELIVLSVYVVVTGNLVADSQLTSFSVHCKKRMCGSIDISNSPNASNVTCQPSHRVYQPHLF</sequence>
<dbReference type="EMBL" id="JANPWB010000008">
    <property type="protein sequence ID" value="KAJ1164884.1"/>
    <property type="molecule type" value="Genomic_DNA"/>
</dbReference>
<name>A0AAV7SLB4_PLEWA</name>
<dbReference type="AlphaFoldDB" id="A0AAV7SLB4"/>
<comment type="caution">
    <text evidence="1">The sequence shown here is derived from an EMBL/GenBank/DDBJ whole genome shotgun (WGS) entry which is preliminary data.</text>
</comment>
<organism evidence="1 2">
    <name type="scientific">Pleurodeles waltl</name>
    <name type="common">Iberian ribbed newt</name>
    <dbReference type="NCBI Taxonomy" id="8319"/>
    <lineage>
        <taxon>Eukaryota</taxon>
        <taxon>Metazoa</taxon>
        <taxon>Chordata</taxon>
        <taxon>Craniata</taxon>
        <taxon>Vertebrata</taxon>
        <taxon>Euteleostomi</taxon>
        <taxon>Amphibia</taxon>
        <taxon>Batrachia</taxon>
        <taxon>Caudata</taxon>
        <taxon>Salamandroidea</taxon>
        <taxon>Salamandridae</taxon>
        <taxon>Pleurodelinae</taxon>
        <taxon>Pleurodeles</taxon>
    </lineage>
</organism>
<evidence type="ECO:0000313" key="1">
    <source>
        <dbReference type="EMBL" id="KAJ1164884.1"/>
    </source>
</evidence>
<accession>A0AAV7SLB4</accession>